<evidence type="ECO:0000313" key="1">
    <source>
        <dbReference type="EMBL" id="VEL43075.1"/>
    </source>
</evidence>
<dbReference type="EMBL" id="CAAALY010278645">
    <property type="protein sequence ID" value="VEL43075.1"/>
    <property type="molecule type" value="Genomic_DNA"/>
</dbReference>
<name>A0A3S5AQY0_9PLAT</name>
<gene>
    <name evidence="1" type="ORF">PXEA_LOCUS36515</name>
</gene>
<evidence type="ECO:0008006" key="3">
    <source>
        <dbReference type="Google" id="ProtNLM"/>
    </source>
</evidence>
<comment type="caution">
    <text evidence="1">The sequence shown here is derived from an EMBL/GenBank/DDBJ whole genome shotgun (WGS) entry which is preliminary data.</text>
</comment>
<accession>A0A3S5AQY0</accession>
<dbReference type="AlphaFoldDB" id="A0A3S5AQY0"/>
<reference evidence="1" key="1">
    <citation type="submission" date="2018-11" db="EMBL/GenBank/DDBJ databases">
        <authorList>
            <consortium name="Pathogen Informatics"/>
        </authorList>
    </citation>
    <scope>NUCLEOTIDE SEQUENCE</scope>
</reference>
<protein>
    <recommendedName>
        <fullName evidence="3">4Fe-4S ferredoxin-type domain-containing protein</fullName>
    </recommendedName>
</protein>
<dbReference type="Proteomes" id="UP000784294">
    <property type="component" value="Unassembled WGS sequence"/>
</dbReference>
<evidence type="ECO:0000313" key="2">
    <source>
        <dbReference type="Proteomes" id="UP000784294"/>
    </source>
</evidence>
<keyword evidence="2" id="KW-1185">Reference proteome</keyword>
<proteinExistence type="predicted"/>
<sequence length="67" mass="6913">MEGFTALPEGRLADAYDYFALRLADVCSGCLQGCRFCGGVCPGVGVLDQLPLGSDSAATPSNIHASF</sequence>
<organism evidence="1 2">
    <name type="scientific">Protopolystoma xenopodis</name>
    <dbReference type="NCBI Taxonomy" id="117903"/>
    <lineage>
        <taxon>Eukaryota</taxon>
        <taxon>Metazoa</taxon>
        <taxon>Spiralia</taxon>
        <taxon>Lophotrochozoa</taxon>
        <taxon>Platyhelminthes</taxon>
        <taxon>Monogenea</taxon>
        <taxon>Polyopisthocotylea</taxon>
        <taxon>Polystomatidea</taxon>
        <taxon>Polystomatidae</taxon>
        <taxon>Protopolystoma</taxon>
    </lineage>
</organism>